<evidence type="ECO:0000313" key="2">
    <source>
        <dbReference type="EMBL" id="MBU2789234.1"/>
    </source>
</evidence>
<comment type="caution">
    <text evidence="2">The sequence shown here is derived from an EMBL/GenBank/DDBJ whole genome shotgun (WGS) entry which is preliminary data.</text>
</comment>
<dbReference type="EMBL" id="JAAXYO010000188">
    <property type="protein sequence ID" value="MBU2789234.1"/>
    <property type="molecule type" value="Genomic_DNA"/>
</dbReference>
<name>A0AAE2YS40_9PROT</name>
<keyword evidence="1" id="KW-0732">Signal</keyword>
<feature type="chain" id="PRO_5042285122" evidence="1">
    <location>
        <begin position="27"/>
        <end position="450"/>
    </location>
</feature>
<gene>
    <name evidence="2" type="ORF">HFQ13_13665</name>
</gene>
<feature type="signal peptide" evidence="1">
    <location>
        <begin position="1"/>
        <end position="26"/>
    </location>
</feature>
<sequence length="450" mass="50450">MTLLRKRSPGVLIVLTALSGGPSALAADPSGKHEQDGFKEFLARPTAPKEILQSKSLQGPKDPYPAADALMRHNVGRWADLDWKGMQAHDNSSAGYGGDEIVDRPIQAKIQQINAKSLMSCRALSQFDMPQGFTLSDDLHDFVINPEALQASLALQGMLFAPESTKHWMILQLSWQLAGHDMPHWDGTQSAEYTKLQTFWRMVPFVATGSVSQLHKAFIQAAAAQGYVFDPPPKVPGWKAGDEFMTFTQQVTPVVMNNAVIVISDPGTDDGDSESAEDRKLMQKLHNTGWRCLVFNDLAKDWLTRVNPKTNLPYQLRDLKLGYILQSSVIPLGKKTEEFTRAHLKERLDKERKMAPAQLAAYRKAEDKRLALDVTKNASTFQKKMLESAEYLDKGAEATKYYEKIYPELRKMGMPEEQIQQMKSQMAEAATIEKQGAKDLREYIHQANTQ</sequence>
<dbReference type="Proteomes" id="UP001197378">
    <property type="component" value="Unassembled WGS sequence"/>
</dbReference>
<protein>
    <submittedName>
        <fullName evidence="2">Uncharacterized protein</fullName>
    </submittedName>
</protein>
<evidence type="ECO:0000256" key="1">
    <source>
        <dbReference type="SAM" id="SignalP"/>
    </source>
</evidence>
<dbReference type="AlphaFoldDB" id="A0AAE2YS40"/>
<organism evidence="2 3">
    <name type="scientific">Igneacidithiobacillus copahuensis</name>
    <dbReference type="NCBI Taxonomy" id="2724909"/>
    <lineage>
        <taxon>Bacteria</taxon>
        <taxon>Pseudomonadati</taxon>
        <taxon>Pseudomonadota</taxon>
        <taxon>Acidithiobacillia</taxon>
        <taxon>Acidithiobacillales</taxon>
        <taxon>Acidithiobacillaceae</taxon>
        <taxon>Igneacidithiobacillus</taxon>
    </lineage>
</organism>
<reference evidence="2" key="1">
    <citation type="journal article" date="2021" name="ISME J.">
        <title>Genomic evolution of the class Acidithiobacillia: deep-branching Proteobacteria living in extreme acidic conditions.</title>
        <authorList>
            <person name="Moya-Beltran A."/>
            <person name="Beard S."/>
            <person name="Rojas-Villalobos C."/>
            <person name="Issotta F."/>
            <person name="Gallardo Y."/>
            <person name="Ulloa R."/>
            <person name="Giaveno A."/>
            <person name="Degli Esposti M."/>
            <person name="Johnson D.B."/>
            <person name="Quatrini R."/>
        </authorList>
    </citation>
    <scope>NUCLEOTIDE SEQUENCE</scope>
    <source>
        <strain evidence="2">VAN18-1</strain>
    </source>
</reference>
<proteinExistence type="predicted"/>
<accession>A0AAE2YS40</accession>
<dbReference type="RefSeq" id="WP_215870796.1">
    <property type="nucleotide sequence ID" value="NZ_JAAXYO010000188.1"/>
</dbReference>
<evidence type="ECO:0000313" key="3">
    <source>
        <dbReference type="Proteomes" id="UP001197378"/>
    </source>
</evidence>
<keyword evidence="3" id="KW-1185">Reference proteome</keyword>